<dbReference type="Proteomes" id="UP000630528">
    <property type="component" value="Unassembled WGS sequence"/>
</dbReference>
<reference evidence="2" key="1">
    <citation type="journal article" date="2012" name="J. Microbiol. Biotechnol.">
        <title>Ramlibacter ginsenosidimutans sp. nov., with ginsenoside-converting activity.</title>
        <authorList>
            <person name="Wang L."/>
            <person name="An D.S."/>
            <person name="Kim S.G."/>
            <person name="Jin F.X."/>
            <person name="Kim S.C."/>
            <person name="Lee S.T."/>
            <person name="Im W.T."/>
        </authorList>
    </citation>
    <scope>NUCLEOTIDE SEQUENCE</scope>
    <source>
        <strain evidence="2">KACC 17527</strain>
    </source>
</reference>
<gene>
    <name evidence="2" type="ORF">JJB11_19180</name>
</gene>
<accession>A0A934TVL8</accession>
<evidence type="ECO:0000256" key="1">
    <source>
        <dbReference type="SAM" id="SignalP"/>
    </source>
</evidence>
<dbReference type="EMBL" id="JAEPWM010000009">
    <property type="protein sequence ID" value="MBK6008233.1"/>
    <property type="molecule type" value="Genomic_DNA"/>
</dbReference>
<keyword evidence="1" id="KW-0732">Signal</keyword>
<keyword evidence="3" id="KW-1185">Reference proteome</keyword>
<reference evidence="2" key="2">
    <citation type="submission" date="2021-01" db="EMBL/GenBank/DDBJ databases">
        <authorList>
            <person name="Kang M."/>
        </authorList>
    </citation>
    <scope>NUCLEOTIDE SEQUENCE</scope>
    <source>
        <strain evidence="2">KACC 17527</strain>
    </source>
</reference>
<name>A0A934TVL8_9BURK</name>
<organism evidence="2 3">
    <name type="scientific">Ramlibacter ginsenosidimutans</name>
    <dbReference type="NCBI Taxonomy" id="502333"/>
    <lineage>
        <taxon>Bacteria</taxon>
        <taxon>Pseudomonadati</taxon>
        <taxon>Pseudomonadota</taxon>
        <taxon>Betaproteobacteria</taxon>
        <taxon>Burkholderiales</taxon>
        <taxon>Comamonadaceae</taxon>
        <taxon>Ramlibacter</taxon>
    </lineage>
</organism>
<evidence type="ECO:0000313" key="3">
    <source>
        <dbReference type="Proteomes" id="UP000630528"/>
    </source>
</evidence>
<dbReference type="AlphaFoldDB" id="A0A934TVL8"/>
<protein>
    <submittedName>
        <fullName evidence="2">DUF1439 domain-containing protein</fullName>
    </submittedName>
</protein>
<evidence type="ECO:0000313" key="2">
    <source>
        <dbReference type="EMBL" id="MBK6008233.1"/>
    </source>
</evidence>
<sequence>MQRRLLLMLMAALPAARVLAQDEGPRPRLKISAAQLYEALSSRFPMRFGLPGVLEVQVSAPRLELLPSRNKLGAGLRADWSDARGQPLPAGDLDLVFALRYEPADQTLRGHDPEIVDLRWPGMPPQTRETVRALLPSLAQNLGEILLHRFTPRELALADTMGFQPQDFRVEDDGLLILFGPKPPHS</sequence>
<comment type="caution">
    <text evidence="2">The sequence shown here is derived from an EMBL/GenBank/DDBJ whole genome shotgun (WGS) entry which is preliminary data.</text>
</comment>
<proteinExistence type="predicted"/>
<feature type="signal peptide" evidence="1">
    <location>
        <begin position="1"/>
        <end position="20"/>
    </location>
</feature>
<dbReference type="RefSeq" id="WP_201175172.1">
    <property type="nucleotide sequence ID" value="NZ_JAEPWM010000009.1"/>
</dbReference>
<feature type="chain" id="PRO_5037542448" evidence="1">
    <location>
        <begin position="21"/>
        <end position="186"/>
    </location>
</feature>
<dbReference type="Gene3D" id="3.15.10.40">
    <property type="entry name" value="Uncharacterised protein PF07273, DUF1439"/>
    <property type="match status" value="1"/>
</dbReference>